<dbReference type="PANTHER" id="PTHR43772:SF2">
    <property type="entry name" value="PUTATIVE (AFU_ORTHOLOGUE AFUA_2G04480)-RELATED"/>
    <property type="match status" value="1"/>
</dbReference>
<evidence type="ECO:0000256" key="1">
    <source>
        <dbReference type="ARBA" id="ARBA00009865"/>
    </source>
</evidence>
<dbReference type="InterPro" id="IPR008979">
    <property type="entry name" value="Galactose-bd-like_sf"/>
</dbReference>
<evidence type="ECO:0000256" key="9">
    <source>
        <dbReference type="PIRSR" id="PIRSR606710-2"/>
    </source>
</evidence>
<dbReference type="InterPro" id="IPR006558">
    <property type="entry name" value="LamG-like"/>
</dbReference>
<evidence type="ECO:0000313" key="13">
    <source>
        <dbReference type="Proteomes" id="UP000247903"/>
    </source>
</evidence>
<evidence type="ECO:0000256" key="7">
    <source>
        <dbReference type="ARBA" id="ARBA00023295"/>
    </source>
</evidence>
<dbReference type="GO" id="GO:0004553">
    <property type="term" value="F:hydrolase activity, hydrolyzing O-glycosyl compounds"/>
    <property type="evidence" value="ECO:0007669"/>
    <property type="project" value="InterPro"/>
</dbReference>
<dbReference type="RefSeq" id="WP_110305347.1">
    <property type="nucleotide sequence ID" value="NZ_QJHK01000002.1"/>
</dbReference>
<keyword evidence="2" id="KW-0624">Polysaccharide degradation</keyword>
<comment type="similarity">
    <text evidence="1">Belongs to the glycosyl hydrolase 43 family.</text>
</comment>
<protein>
    <submittedName>
        <fullName evidence="12">Glycoside hydrolase</fullName>
    </submittedName>
</protein>
<dbReference type="InterPro" id="IPR023296">
    <property type="entry name" value="Glyco_hydro_beta-prop_sf"/>
</dbReference>
<keyword evidence="13" id="KW-1185">Reference proteome</keyword>
<dbReference type="Pfam" id="PF00754">
    <property type="entry name" value="F5_F8_type_C"/>
    <property type="match status" value="1"/>
</dbReference>
<dbReference type="Gene3D" id="2.115.10.20">
    <property type="entry name" value="Glycosyl hydrolase domain, family 43"/>
    <property type="match status" value="1"/>
</dbReference>
<evidence type="ECO:0000256" key="8">
    <source>
        <dbReference type="PIRSR" id="PIRSR606710-1"/>
    </source>
</evidence>
<feature type="active site" description="Proton donor" evidence="8">
    <location>
        <position position="214"/>
    </location>
</feature>
<dbReference type="EMBL" id="QJHK01000002">
    <property type="protein sequence ID" value="PXY42376.1"/>
    <property type="molecule type" value="Genomic_DNA"/>
</dbReference>
<organism evidence="12 13">
    <name type="scientific">Flavobacterium cheongpyeongense</name>
    <dbReference type="NCBI Taxonomy" id="2212651"/>
    <lineage>
        <taxon>Bacteria</taxon>
        <taxon>Pseudomonadati</taxon>
        <taxon>Bacteroidota</taxon>
        <taxon>Flavobacteriia</taxon>
        <taxon>Flavobacteriales</taxon>
        <taxon>Flavobacteriaceae</taxon>
        <taxon>Flavobacterium</taxon>
    </lineage>
</organism>
<evidence type="ECO:0000256" key="2">
    <source>
        <dbReference type="ARBA" id="ARBA00022651"/>
    </source>
</evidence>
<keyword evidence="6" id="KW-0119">Carbohydrate metabolism</keyword>
<name>A0A2V4BTL6_9FLAO</name>
<dbReference type="InterPro" id="IPR052176">
    <property type="entry name" value="Glycosyl_Hydrlase_43_Enz"/>
</dbReference>
<dbReference type="SUPFAM" id="SSF49785">
    <property type="entry name" value="Galactose-binding domain-like"/>
    <property type="match status" value="1"/>
</dbReference>
<reference evidence="12 13" key="1">
    <citation type="submission" date="2018-05" db="EMBL/GenBank/DDBJ databases">
        <title>Flavobacterium sp. strain IMCC34759, incomplete genome.</title>
        <authorList>
            <person name="Joung Y."/>
            <person name="Cho J."/>
        </authorList>
    </citation>
    <scope>NUCLEOTIDE SEQUENCE [LARGE SCALE GENOMIC DNA]</scope>
    <source>
        <strain evidence="12 13">IMCC34759</strain>
    </source>
</reference>
<dbReference type="PROSITE" id="PS50022">
    <property type="entry name" value="FA58C_3"/>
    <property type="match status" value="1"/>
</dbReference>
<feature type="signal peptide" evidence="10">
    <location>
        <begin position="1"/>
        <end position="21"/>
    </location>
</feature>
<dbReference type="SUPFAM" id="SSF49899">
    <property type="entry name" value="Concanavalin A-like lectins/glucanases"/>
    <property type="match status" value="1"/>
</dbReference>
<dbReference type="InterPro" id="IPR013320">
    <property type="entry name" value="ConA-like_dom_sf"/>
</dbReference>
<dbReference type="PANTHER" id="PTHR43772">
    <property type="entry name" value="ENDO-1,4-BETA-XYLANASE"/>
    <property type="match status" value="1"/>
</dbReference>
<keyword evidence="2" id="KW-0858">Xylan degradation</keyword>
<comment type="caution">
    <text evidence="12">The sequence shown here is derived from an EMBL/GenBank/DDBJ whole genome shotgun (WGS) entry which is preliminary data.</text>
</comment>
<sequence length="713" mass="80089">MKKSNILFIRFLLFFAISSYAQEKVNVNISNAGNPVLPGYFADPTIKKFGDVYFIYATTDNEMLASGAPTVWYSKDLKNWYNHTMEIPSFTAKPITNFWAPDIVLGNDGKYYLYFGNCEIGCNIYGYVSDTPVGPWKKLSENDVPVISNGYPREGFPSLDAQFFKDTDGKVYGYWGTWVHYNGGYAVGELDTATMKDMMNSKNIPLSQTPKPFEAAYMMKKGSKYILMYSGDSCHDETYNVRYSYGDTPYGPFTEGQNNPILSTTEDKTTHGPGHHSVLEDVNEYYMVYHKHDYPMTRGGLARQVCIDKMIFENDSVIKKVIPTAKGVGAIVKSTMPENIALDVAATASSYYHLRSSEYDYQYKPTFATDDNNATMWKAASNTLPQDLTIDLGAVKEIKRVMTQFEFASYYYQYTLQYSSDGKKWNMYADKSKNQISGSPMIDDNAISARYLKLTVLGTEKTGLYAAVWNIKVYSSLFEIPLQLQNKKSNREVAAVSTHKMLLDLNVNNTKKSGSFTKLSNKGAIGGTFVKNGDVTIEKDNEGVKAFKFTNGSLVLDQPVPKSLAWNGSYTVAIWIKNPEIAKEGEIIASWCDRTAYNLANSYNALAYNSSHYGAAPHLDGHFDMKYNKLPEANKWHHIVLTFDGVVEKMYVDGVLDNSQNMMLSSAIDKAKISIGASDIGENYSGYMTSLQMYDYALTKEEVVKHLKTTKIK</sequence>
<dbReference type="Proteomes" id="UP000247903">
    <property type="component" value="Unassembled WGS sequence"/>
</dbReference>
<evidence type="ECO:0000256" key="5">
    <source>
        <dbReference type="ARBA" id="ARBA00023157"/>
    </source>
</evidence>
<dbReference type="SUPFAM" id="SSF75005">
    <property type="entry name" value="Arabinanase/levansucrase/invertase"/>
    <property type="match status" value="1"/>
</dbReference>
<keyword evidence="3 10" id="KW-0732">Signal</keyword>
<keyword evidence="5" id="KW-1015">Disulfide bond</keyword>
<dbReference type="Gene3D" id="2.60.120.200">
    <property type="match status" value="1"/>
</dbReference>
<dbReference type="InterPro" id="IPR006710">
    <property type="entry name" value="Glyco_hydro_43"/>
</dbReference>
<proteinExistence type="inferred from homology"/>
<keyword evidence="4 12" id="KW-0378">Hydrolase</keyword>
<evidence type="ECO:0000256" key="10">
    <source>
        <dbReference type="SAM" id="SignalP"/>
    </source>
</evidence>
<dbReference type="OrthoDB" id="9763933at2"/>
<feature type="chain" id="PRO_5015998270" evidence="10">
    <location>
        <begin position="22"/>
        <end position="713"/>
    </location>
</feature>
<evidence type="ECO:0000313" key="12">
    <source>
        <dbReference type="EMBL" id="PXY42376.1"/>
    </source>
</evidence>
<dbReference type="InterPro" id="IPR000421">
    <property type="entry name" value="FA58C"/>
</dbReference>
<feature type="domain" description="F5/8 type C" evidence="11">
    <location>
        <begin position="329"/>
        <end position="476"/>
    </location>
</feature>
<dbReference type="CDD" id="cd18608">
    <property type="entry name" value="GH43_F5-8_typeC-like"/>
    <property type="match status" value="1"/>
</dbReference>
<dbReference type="Gene3D" id="2.60.120.260">
    <property type="entry name" value="Galactose-binding domain-like"/>
    <property type="match status" value="1"/>
</dbReference>
<dbReference type="Pfam" id="PF13385">
    <property type="entry name" value="Laminin_G_3"/>
    <property type="match status" value="1"/>
</dbReference>
<evidence type="ECO:0000256" key="3">
    <source>
        <dbReference type="ARBA" id="ARBA00022729"/>
    </source>
</evidence>
<evidence type="ECO:0000259" key="11">
    <source>
        <dbReference type="PROSITE" id="PS50022"/>
    </source>
</evidence>
<accession>A0A2V4BTL6</accession>
<feature type="active site" description="Proton acceptor" evidence="8">
    <location>
        <position position="43"/>
    </location>
</feature>
<dbReference type="Pfam" id="PF04616">
    <property type="entry name" value="Glyco_hydro_43"/>
    <property type="match status" value="1"/>
</dbReference>
<dbReference type="AlphaFoldDB" id="A0A2V4BTL6"/>
<evidence type="ECO:0000256" key="6">
    <source>
        <dbReference type="ARBA" id="ARBA00023277"/>
    </source>
</evidence>
<dbReference type="GO" id="GO:0045493">
    <property type="term" value="P:xylan catabolic process"/>
    <property type="evidence" value="ECO:0007669"/>
    <property type="project" value="UniProtKB-KW"/>
</dbReference>
<feature type="site" description="Important for catalytic activity, responsible for pKa modulation of the active site Glu and correct orientation of both the proton donor and substrate" evidence="9">
    <location>
        <position position="160"/>
    </location>
</feature>
<evidence type="ECO:0000256" key="4">
    <source>
        <dbReference type="ARBA" id="ARBA00022801"/>
    </source>
</evidence>
<gene>
    <name evidence="12" type="ORF">DMB65_03870</name>
</gene>
<dbReference type="SMART" id="SM00560">
    <property type="entry name" value="LamGL"/>
    <property type="match status" value="1"/>
</dbReference>
<keyword evidence="7" id="KW-0326">Glycosidase</keyword>